<name>A0ABY6DGM7_9RHOB</name>
<evidence type="ECO:0000313" key="3">
    <source>
        <dbReference type="EMBL" id="UXX84675.1"/>
    </source>
</evidence>
<organism evidence="3 4">
    <name type="scientific">Roseovarius pelagicus</name>
    <dbReference type="NCBI Taxonomy" id="2980108"/>
    <lineage>
        <taxon>Bacteria</taxon>
        <taxon>Pseudomonadati</taxon>
        <taxon>Pseudomonadota</taxon>
        <taxon>Alphaproteobacteria</taxon>
        <taxon>Rhodobacterales</taxon>
        <taxon>Roseobacteraceae</taxon>
        <taxon>Roseovarius</taxon>
    </lineage>
</organism>
<feature type="transmembrane region" description="Helical" evidence="1">
    <location>
        <begin position="261"/>
        <end position="280"/>
    </location>
</feature>
<dbReference type="RefSeq" id="WP_263048840.1">
    <property type="nucleotide sequence ID" value="NZ_CP106738.1"/>
</dbReference>
<feature type="transmembrane region" description="Helical" evidence="1">
    <location>
        <begin position="237"/>
        <end position="255"/>
    </location>
</feature>
<dbReference type="SUPFAM" id="SSF103481">
    <property type="entry name" value="Multidrug resistance efflux transporter EmrE"/>
    <property type="match status" value="2"/>
</dbReference>
<dbReference type="PANTHER" id="PTHR22911:SF135">
    <property type="entry name" value="BLR4310 PROTEIN"/>
    <property type="match status" value="1"/>
</dbReference>
<feature type="domain" description="EamA" evidence="2">
    <location>
        <begin position="151"/>
        <end position="276"/>
    </location>
</feature>
<dbReference type="EMBL" id="CP106738">
    <property type="protein sequence ID" value="UXX84675.1"/>
    <property type="molecule type" value="Genomic_DNA"/>
</dbReference>
<feature type="transmembrane region" description="Helical" evidence="1">
    <location>
        <begin position="182"/>
        <end position="201"/>
    </location>
</feature>
<feature type="domain" description="EamA" evidence="2">
    <location>
        <begin position="11"/>
        <end position="141"/>
    </location>
</feature>
<sequence length="293" mass="30008">MTATTDTARHAGIALMLGSAMLFSTAGLFTKGVEASAWQVIFWRGVFSAVLTFGAIALRGHWRREVMQMGWRGLLIAAIGATATAAFLSAFKMTSVANVALIYSASPLVAAALAWWVIREAPGRMMVLGAAIGMVGIAVIMGGSVGHGHLAGDLLALTMALGLALLFVLYRVWPDVPAAGPTALSSVLLLPVAGLMAPPLEVSSAEIGILACFGLVFALASVMMLNAAKRLPSGQAGLLSTAETPFAILLAWLILSEVPVVATWIGGALVMGGVILGGLARASDQPGSVPSTT</sequence>
<feature type="transmembrane region" description="Helical" evidence="1">
    <location>
        <begin position="12"/>
        <end position="29"/>
    </location>
</feature>
<accession>A0ABY6DGM7</accession>
<feature type="transmembrane region" description="Helical" evidence="1">
    <location>
        <begin position="41"/>
        <end position="58"/>
    </location>
</feature>
<evidence type="ECO:0000259" key="2">
    <source>
        <dbReference type="Pfam" id="PF00892"/>
    </source>
</evidence>
<dbReference type="Pfam" id="PF00892">
    <property type="entry name" value="EamA"/>
    <property type="match status" value="2"/>
</dbReference>
<feature type="transmembrane region" description="Helical" evidence="1">
    <location>
        <begin position="97"/>
        <end position="118"/>
    </location>
</feature>
<dbReference type="InterPro" id="IPR000620">
    <property type="entry name" value="EamA_dom"/>
</dbReference>
<proteinExistence type="predicted"/>
<dbReference type="InterPro" id="IPR037185">
    <property type="entry name" value="EmrE-like"/>
</dbReference>
<evidence type="ECO:0000256" key="1">
    <source>
        <dbReference type="SAM" id="Phobius"/>
    </source>
</evidence>
<dbReference type="Proteomes" id="UP001064087">
    <property type="component" value="Chromosome"/>
</dbReference>
<protein>
    <submittedName>
        <fullName evidence="3">DMT family transporter</fullName>
    </submittedName>
</protein>
<dbReference type="PANTHER" id="PTHR22911">
    <property type="entry name" value="ACYL-MALONYL CONDENSING ENZYME-RELATED"/>
    <property type="match status" value="1"/>
</dbReference>
<evidence type="ECO:0000313" key="4">
    <source>
        <dbReference type="Proteomes" id="UP001064087"/>
    </source>
</evidence>
<feature type="transmembrane region" description="Helical" evidence="1">
    <location>
        <begin position="125"/>
        <end position="144"/>
    </location>
</feature>
<keyword evidence="1" id="KW-0812">Transmembrane</keyword>
<keyword evidence="1" id="KW-1133">Transmembrane helix</keyword>
<feature type="transmembrane region" description="Helical" evidence="1">
    <location>
        <begin position="207"/>
        <end position="225"/>
    </location>
</feature>
<gene>
    <name evidence="3" type="ORF">N7U68_08590</name>
</gene>
<reference evidence="3" key="1">
    <citation type="submission" date="2022-10" db="EMBL/GenBank/DDBJ databases">
        <title>Roseovarius pelagicus sp. nov., isolated from Arctic seawater.</title>
        <authorList>
            <person name="Hong Y.W."/>
            <person name="Hwang C.Y."/>
        </authorList>
    </citation>
    <scope>NUCLEOTIDE SEQUENCE</scope>
    <source>
        <strain evidence="3">HL-MP18</strain>
    </source>
</reference>
<feature type="transmembrane region" description="Helical" evidence="1">
    <location>
        <begin position="70"/>
        <end position="91"/>
    </location>
</feature>
<keyword evidence="4" id="KW-1185">Reference proteome</keyword>
<keyword evidence="1" id="KW-0472">Membrane</keyword>
<feature type="transmembrane region" description="Helical" evidence="1">
    <location>
        <begin position="150"/>
        <end position="170"/>
    </location>
</feature>